<evidence type="ECO:0000256" key="7">
    <source>
        <dbReference type="ARBA" id="ARBA00023242"/>
    </source>
</evidence>
<dbReference type="Pfam" id="PF23726">
    <property type="entry name" value="Beta-prop_RSE1_2nd"/>
    <property type="match status" value="1"/>
</dbReference>
<protein>
    <recommendedName>
        <fullName evidence="3">DNA damage-binding protein 1</fullName>
    </recommendedName>
</protein>
<dbReference type="InterPro" id="IPR050358">
    <property type="entry name" value="RSE1/DDB1/CFT1"/>
</dbReference>
<evidence type="ECO:0000256" key="3">
    <source>
        <dbReference type="ARBA" id="ARBA00014577"/>
    </source>
</evidence>
<reference evidence="12" key="1">
    <citation type="submission" date="2022-07" db="EMBL/GenBank/DDBJ databases">
        <title>Phylogenomic reconstructions and comparative analyses of Kickxellomycotina fungi.</title>
        <authorList>
            <person name="Reynolds N.K."/>
            <person name="Stajich J.E."/>
            <person name="Barry K."/>
            <person name="Grigoriev I.V."/>
            <person name="Crous P."/>
            <person name="Smith M.E."/>
        </authorList>
    </citation>
    <scope>NUCLEOTIDE SEQUENCE</scope>
    <source>
        <strain evidence="12">NBRC 105413</strain>
    </source>
</reference>
<evidence type="ECO:0000259" key="11">
    <source>
        <dbReference type="Pfam" id="PF23726"/>
    </source>
</evidence>
<evidence type="ECO:0000313" key="13">
    <source>
        <dbReference type="Proteomes" id="UP001145021"/>
    </source>
</evidence>
<dbReference type="GO" id="GO:0003676">
    <property type="term" value="F:nucleic acid binding"/>
    <property type="evidence" value="ECO:0007669"/>
    <property type="project" value="InterPro"/>
</dbReference>
<dbReference type="InterPro" id="IPR004871">
    <property type="entry name" value="RSE1/DDB1/CPSF1_C"/>
</dbReference>
<dbReference type="PANTHER" id="PTHR10644">
    <property type="entry name" value="DNA REPAIR/RNA PROCESSING CPSF FAMILY"/>
    <property type="match status" value="1"/>
</dbReference>
<keyword evidence="5" id="KW-0747">Spliceosome</keyword>
<comment type="similarity">
    <text evidence="8">Belongs to the RSE1 family.</text>
</comment>
<feature type="domain" description="RSE1/DDB1/CPSF1 C-terminal" evidence="9">
    <location>
        <begin position="793"/>
        <end position="1117"/>
    </location>
</feature>
<dbReference type="GO" id="GO:0008380">
    <property type="term" value="P:RNA splicing"/>
    <property type="evidence" value="ECO:0007669"/>
    <property type="project" value="UniProtKB-KW"/>
</dbReference>
<evidence type="ECO:0000259" key="10">
    <source>
        <dbReference type="Pfam" id="PF10433"/>
    </source>
</evidence>
<proteinExistence type="inferred from homology"/>
<gene>
    <name evidence="12" type="primary">RSE1</name>
    <name evidence="12" type="ORF">LPJ64_005581</name>
</gene>
<dbReference type="InterPro" id="IPR058543">
    <property type="entry name" value="Beta-prop_RSE1/DDB1/CPSF1_2nd"/>
</dbReference>
<dbReference type="InterPro" id="IPR018846">
    <property type="entry name" value="Beta-prop_RSE1/DDB1/CPSF1_1st"/>
</dbReference>
<sequence>MHLYNLTLQPASSINTAILGHFSGTKTQELIVARNQRLELWQANTTTGKLTVTHSTDLFCRIRSLASFRVPGGTKDYIVMGADTGATCLLEYDAKERRFRVVQAHEYGRSGLRRLVAGQYVATDPKGRAFMVGAVERSKLVYVVTRDAEARLVLGSPLEASKAHLVCFDIVGVDVGYENPVFAALESTYDEEGGKLVVYYELDLGLNHVVRKWSIAVAATANKLIALPGGDDGPSGVLVCSEGAITYCSPTLTGDALSVAIPRRTGQGDDRPVLIIAHAVHRMKNAFFILAQGETGDLYKIIVEYNEQTATKLGITYFDSIPPSSCLRILRAGFLFAASSADSGSHRLFQFENLGLESEPVNQETLSLRELSSLMLVDEVEGLCPLLRSQVLNLAEEDSPQIYALCGRSAQSALRIVRHGLEVSELAVTELPGTPQAVWAVRRQQQAEFDDLIVVGFRDATLVLGVADDVTEIKDSGLSTTEPTLALSPCDAGGMVQATPRVLRRVHMDGRAAEWQPPRNHQITCAALNARQAAVAIGERAVVFELDAMGELRERAEALDAGSQILCISLPDVPEGRRGASFVAVGCADATVRVFALGTEGEPELAAMQAVADIPESVVLVQTPVGLMMFAGLRSGLLVRAHVDEITGELSDPRTRFLGARPVRLRPVAVRGSSGVVALTTQPWLCHVHQGRLRTIPLSYDSLDDACAFRSLQSPEAMVAVASGTLRIVSVDRLDASFNHATIPLSLTPRDFLLHPESRRFAIIETEHRGASRPEEQPPEQFGLVRMSSGRWASVLRIVNPFDGETAQMIEFSGNWAAVSMAHVEFASHQNEQFVAVGCARSMTLRPRTSEACSLRIYRWTAQGTHLDLVHETPVDEIPQALLSFAGMLLVGLGRTLRLYDLGIRQLLKKAQAQVAPNMITGLLPHPTVPQRLFVTDVQESVQLVVYSHASRQFHVVLDDSLPRYITCAHVLDDGDTVVAGDKFGNLVVLRAPQNVSQALDADPQGTSRLIYDKPRLGGSAHRWNAICEFHVGDIVTSISTCSLSAGGRPIVFYTTLLGALHAAVPLPSQNDVDFFLALELNMRKVCPPVSGRDHLKYRSSFSPVKAVIDGDLCEQFNVLPDDKREIISDSLDRTPQEISKRLEDLRAMFAF</sequence>
<dbReference type="GO" id="GO:0005681">
    <property type="term" value="C:spliceosomal complex"/>
    <property type="evidence" value="ECO:0007669"/>
    <property type="project" value="UniProtKB-KW"/>
</dbReference>
<dbReference type="InterPro" id="IPR011047">
    <property type="entry name" value="Quinoprotein_ADH-like_sf"/>
</dbReference>
<name>A0A9W7XGY5_9FUNG</name>
<evidence type="ECO:0000256" key="2">
    <source>
        <dbReference type="ARBA" id="ARBA00007453"/>
    </source>
</evidence>
<evidence type="ECO:0000256" key="6">
    <source>
        <dbReference type="ARBA" id="ARBA00023187"/>
    </source>
</evidence>
<dbReference type="Proteomes" id="UP001145021">
    <property type="component" value="Unassembled WGS sequence"/>
</dbReference>
<dbReference type="GO" id="GO:0006397">
    <property type="term" value="P:mRNA processing"/>
    <property type="evidence" value="ECO:0007669"/>
    <property type="project" value="UniProtKB-KW"/>
</dbReference>
<dbReference type="SUPFAM" id="SSF50998">
    <property type="entry name" value="Quinoprotein alcohol dehydrogenase-like"/>
    <property type="match status" value="1"/>
</dbReference>
<keyword evidence="7" id="KW-0539">Nucleus</keyword>
<accession>A0A9W7XGY5</accession>
<evidence type="ECO:0000256" key="1">
    <source>
        <dbReference type="ARBA" id="ARBA00004123"/>
    </source>
</evidence>
<evidence type="ECO:0000256" key="8">
    <source>
        <dbReference type="ARBA" id="ARBA00038266"/>
    </source>
</evidence>
<keyword evidence="13" id="KW-1185">Reference proteome</keyword>
<dbReference type="AlphaFoldDB" id="A0A9W7XGY5"/>
<keyword evidence="4" id="KW-0507">mRNA processing</keyword>
<feature type="domain" description="RSE1/DDB1/CPSF1 second beta-propeller" evidence="11">
    <location>
        <begin position="424"/>
        <end position="730"/>
    </location>
</feature>
<dbReference type="Pfam" id="PF10433">
    <property type="entry name" value="Beta-prop_RSE1_1st"/>
    <property type="match status" value="1"/>
</dbReference>
<evidence type="ECO:0000313" key="12">
    <source>
        <dbReference type="EMBL" id="KAJ1642583.1"/>
    </source>
</evidence>
<dbReference type="InterPro" id="IPR015943">
    <property type="entry name" value="WD40/YVTN_repeat-like_dom_sf"/>
</dbReference>
<comment type="caution">
    <text evidence="12">The sequence shown here is derived from an EMBL/GenBank/DDBJ whole genome shotgun (WGS) entry which is preliminary data.</text>
</comment>
<evidence type="ECO:0000256" key="5">
    <source>
        <dbReference type="ARBA" id="ARBA00022728"/>
    </source>
</evidence>
<dbReference type="FunFam" id="2.130.10.10:FF:001143">
    <property type="entry name" value="Pre-mRNA-splicing factor rse-1, putative"/>
    <property type="match status" value="1"/>
</dbReference>
<feature type="domain" description="RSE1/DDB1/CPSF1 first beta-propeller" evidence="10">
    <location>
        <begin position="13"/>
        <end position="378"/>
    </location>
</feature>
<organism evidence="12 13">
    <name type="scientific">Coemansia asiatica</name>
    <dbReference type="NCBI Taxonomy" id="1052880"/>
    <lineage>
        <taxon>Eukaryota</taxon>
        <taxon>Fungi</taxon>
        <taxon>Fungi incertae sedis</taxon>
        <taxon>Zoopagomycota</taxon>
        <taxon>Kickxellomycotina</taxon>
        <taxon>Kickxellomycetes</taxon>
        <taxon>Kickxellales</taxon>
        <taxon>Kickxellaceae</taxon>
        <taxon>Coemansia</taxon>
    </lineage>
</organism>
<dbReference type="Pfam" id="PF03178">
    <property type="entry name" value="CPSF_A"/>
    <property type="match status" value="1"/>
</dbReference>
<comment type="subcellular location">
    <subcellularLocation>
        <location evidence="1">Nucleus</location>
    </subcellularLocation>
</comment>
<dbReference type="Gene3D" id="1.10.150.910">
    <property type="match status" value="1"/>
</dbReference>
<keyword evidence="6" id="KW-0508">mRNA splicing</keyword>
<comment type="similarity">
    <text evidence="2">Belongs to the DDB1 family.</text>
</comment>
<evidence type="ECO:0000259" key="9">
    <source>
        <dbReference type="Pfam" id="PF03178"/>
    </source>
</evidence>
<dbReference type="Gene3D" id="2.130.10.10">
    <property type="entry name" value="YVTN repeat-like/Quinoprotein amine dehydrogenase"/>
    <property type="match status" value="3"/>
</dbReference>
<evidence type="ECO:0000256" key="4">
    <source>
        <dbReference type="ARBA" id="ARBA00022664"/>
    </source>
</evidence>
<dbReference type="EMBL" id="JANBOH010000373">
    <property type="protein sequence ID" value="KAJ1642583.1"/>
    <property type="molecule type" value="Genomic_DNA"/>
</dbReference>